<gene>
    <name evidence="4" type="ORF">LTR05_004731</name>
</gene>
<dbReference type="Gene3D" id="3.80.10.10">
    <property type="entry name" value="Ribonuclease Inhibitor"/>
    <property type="match status" value="2"/>
</dbReference>
<dbReference type="PROSITE" id="PS51450">
    <property type="entry name" value="LRR"/>
    <property type="match status" value="5"/>
</dbReference>
<keyword evidence="2" id="KW-0677">Repeat</keyword>
<dbReference type="InterPro" id="IPR025875">
    <property type="entry name" value="Leu-rich_rpt_4"/>
</dbReference>
<dbReference type="SUPFAM" id="SSF52058">
    <property type="entry name" value="L domain-like"/>
    <property type="match status" value="2"/>
</dbReference>
<dbReference type="GO" id="GO:0005737">
    <property type="term" value="C:cytoplasm"/>
    <property type="evidence" value="ECO:0007669"/>
    <property type="project" value="TreeGrafter"/>
</dbReference>
<feature type="compositionally biased region" description="Polar residues" evidence="3">
    <location>
        <begin position="397"/>
        <end position="408"/>
    </location>
</feature>
<feature type="region of interest" description="Disordered" evidence="3">
    <location>
        <begin position="385"/>
        <end position="408"/>
    </location>
</feature>
<feature type="compositionally biased region" description="Basic and acidic residues" evidence="3">
    <location>
        <begin position="232"/>
        <end position="248"/>
    </location>
</feature>
<dbReference type="PANTHER" id="PTHR48051">
    <property type="match status" value="1"/>
</dbReference>
<dbReference type="InterPro" id="IPR003591">
    <property type="entry name" value="Leu-rich_rpt_typical-subtyp"/>
</dbReference>
<dbReference type="InterPro" id="IPR001611">
    <property type="entry name" value="Leu-rich_rpt"/>
</dbReference>
<evidence type="ECO:0000256" key="2">
    <source>
        <dbReference type="ARBA" id="ARBA00022737"/>
    </source>
</evidence>
<dbReference type="InterPro" id="IPR032675">
    <property type="entry name" value="LRR_dom_sf"/>
</dbReference>
<dbReference type="SMART" id="SM00364">
    <property type="entry name" value="LRR_BAC"/>
    <property type="match status" value="6"/>
</dbReference>
<evidence type="ECO:0000256" key="3">
    <source>
        <dbReference type="SAM" id="MobiDB-lite"/>
    </source>
</evidence>
<dbReference type="PANTHER" id="PTHR48051:SF1">
    <property type="entry name" value="RAS SUPPRESSOR PROTEIN 1"/>
    <property type="match status" value="1"/>
</dbReference>
<reference evidence="4 5" key="1">
    <citation type="submission" date="2023-08" db="EMBL/GenBank/DDBJ databases">
        <title>Black Yeasts Isolated from many extreme environments.</title>
        <authorList>
            <person name="Coleine C."/>
            <person name="Stajich J.E."/>
            <person name="Selbmann L."/>
        </authorList>
    </citation>
    <scope>NUCLEOTIDE SEQUENCE [LARGE SCALE GENOMIC DNA]</scope>
    <source>
        <strain evidence="4 5">CCFEE 5910</strain>
    </source>
</reference>
<proteinExistence type="predicted"/>
<keyword evidence="1" id="KW-0433">Leucine-rich repeat</keyword>
<dbReference type="SMART" id="SM00365">
    <property type="entry name" value="LRR_SD22"/>
    <property type="match status" value="7"/>
</dbReference>
<dbReference type="Proteomes" id="UP001309876">
    <property type="component" value="Unassembled WGS sequence"/>
</dbReference>
<dbReference type="EMBL" id="JAVRRJ010000004">
    <property type="protein sequence ID" value="KAK5085446.1"/>
    <property type="molecule type" value="Genomic_DNA"/>
</dbReference>
<feature type="region of interest" description="Disordered" evidence="3">
    <location>
        <begin position="1"/>
        <end position="266"/>
    </location>
</feature>
<organism evidence="4 5">
    <name type="scientific">Lithohypha guttulata</name>
    <dbReference type="NCBI Taxonomy" id="1690604"/>
    <lineage>
        <taxon>Eukaryota</taxon>
        <taxon>Fungi</taxon>
        <taxon>Dikarya</taxon>
        <taxon>Ascomycota</taxon>
        <taxon>Pezizomycotina</taxon>
        <taxon>Eurotiomycetes</taxon>
        <taxon>Chaetothyriomycetidae</taxon>
        <taxon>Chaetothyriales</taxon>
        <taxon>Trichomeriaceae</taxon>
        <taxon>Lithohypha</taxon>
    </lineage>
</organism>
<feature type="region of interest" description="Disordered" evidence="3">
    <location>
        <begin position="337"/>
        <end position="363"/>
    </location>
</feature>
<feature type="compositionally biased region" description="Low complexity" evidence="3">
    <location>
        <begin position="184"/>
        <end position="199"/>
    </location>
</feature>
<accession>A0AAN7SZ88</accession>
<dbReference type="InterPro" id="IPR050216">
    <property type="entry name" value="LRR_domain-containing"/>
</dbReference>
<dbReference type="Pfam" id="PF12799">
    <property type="entry name" value="LRR_4"/>
    <property type="match status" value="1"/>
</dbReference>
<dbReference type="SMART" id="SM00369">
    <property type="entry name" value="LRR_TYP"/>
    <property type="match status" value="7"/>
</dbReference>
<dbReference type="AlphaFoldDB" id="A0AAN7SZ88"/>
<evidence type="ECO:0000313" key="4">
    <source>
        <dbReference type="EMBL" id="KAK5085446.1"/>
    </source>
</evidence>
<evidence type="ECO:0000256" key="1">
    <source>
        <dbReference type="ARBA" id="ARBA00022614"/>
    </source>
</evidence>
<keyword evidence="5" id="KW-1185">Reference proteome</keyword>
<protein>
    <submittedName>
        <fullName evidence="4">Uncharacterized protein</fullName>
    </submittedName>
</protein>
<feature type="region of interest" description="Disordered" evidence="3">
    <location>
        <begin position="290"/>
        <end position="322"/>
    </location>
</feature>
<feature type="compositionally biased region" description="Polar residues" evidence="3">
    <location>
        <begin position="70"/>
        <end position="96"/>
    </location>
</feature>
<name>A0AAN7SZ88_9EURO</name>
<dbReference type="Pfam" id="PF13855">
    <property type="entry name" value="LRR_8"/>
    <property type="match status" value="1"/>
</dbReference>
<comment type="caution">
    <text evidence="4">The sequence shown here is derived from an EMBL/GenBank/DDBJ whole genome shotgun (WGS) entry which is preliminary data.</text>
</comment>
<feature type="compositionally biased region" description="Polar residues" evidence="3">
    <location>
        <begin position="1"/>
        <end position="11"/>
    </location>
</feature>
<evidence type="ECO:0000313" key="5">
    <source>
        <dbReference type="Proteomes" id="UP001309876"/>
    </source>
</evidence>
<sequence length="1039" mass="114050">MDQAQASQKSNIARPISRLPMARASSIPTSGQHDESAKRSRLPHITTSNSKKQVVRPLGESNHVPRQPSFGWTSRLANLISPTTTASPQNDVNSLDITPPNVKSDFAIIDEGNENAESAPDSKDDNRQPKKRQPRPSLSERTVETLSQISSAPSPTRRRSSTVKSSGSMGPPSRPASAMRNHRPTTPSTPSSGHPASPSKRPFRPPGKPTTPSKDAMTTPGPENIYTPPRAFVRDASSKIGRPRESRRSVSTAIVMSKEDKPRLRPTRQATKVKSLYDLRATASRGVTSKPATGKLVDLPTTPDTMERKPSYGDISTHTGLMKARSPGENVIASKAAMSRSATKPAALAKKPTKRPTVPQEPWKEETALPITAKSSATLRDTIAKAKAARREEMRRSQQGTEDVQAESSVHDVPAIPIIDMGRQSLRKKIQNAIATGTLNLSAMSLKSIPEDVLTMYDLQEDSPIAWSETVDLKKLMVADNEIENLSEIVFPDWSEEEMLEDSEKSNQFGGLEILDLHGNSLRSLPIGIRRLQQLRTLNLSSNNIDITVFSIIGELANLQELRLAKNGLHGDMPSLSFSLPSLQVLDLSDNQLDQLPSSISELRNLQRLFLGGNRLSSIQLESLPSESLIELDLSRNMLTSSFTGQGIHKFEKMQSLDISFNNIEYLCSNFFELPLLQTVGLHNNRIDTLPDMSGCANLTTITASNNALTSIPEGLYSLTKLRNIDLSSNNIRTIGSEIAAMENLSNFNIAGNPLREKKYLTMDVQDIRTSFARKSEAVDVTQMDVNKAVAPSNCNPSALDSATSTSTLRKPKAGTLDASSCGLSCLLPEDVDLASPIHTIRLANNDFTTLPVELLMHPSVRWSLKSLDMSHNPLLHSTDYISTEVHLPLLHSLYIVSTGLTTLDTLTSHLKAPELRELNISCHRLSGHIPWVRAWYPSITTLLASDNWFESIDVEAVRGLEVLDIRNNGIESLPPKIGLLGNVGGKREAGRLRVFECLGNKFRVPRLAVIEKGTEAVLKDLRRMVPSQDVPDEWAEHV</sequence>